<comment type="caution">
    <text evidence="2">The sequence shown here is derived from an EMBL/GenBank/DDBJ whole genome shotgun (WGS) entry which is preliminary data.</text>
</comment>
<feature type="transmembrane region" description="Helical" evidence="1">
    <location>
        <begin position="235"/>
        <end position="255"/>
    </location>
</feature>
<keyword evidence="1" id="KW-1133">Transmembrane helix</keyword>
<keyword evidence="3" id="KW-1185">Reference proteome</keyword>
<feature type="transmembrane region" description="Helical" evidence="1">
    <location>
        <begin position="202"/>
        <end position="223"/>
    </location>
</feature>
<accession>A0A9W6D992</accession>
<name>A0A9W6D992_9CLOT</name>
<proteinExistence type="predicted"/>
<feature type="transmembrane region" description="Helical" evidence="1">
    <location>
        <begin position="27"/>
        <end position="50"/>
    </location>
</feature>
<evidence type="ECO:0000313" key="3">
    <source>
        <dbReference type="Proteomes" id="UP001057868"/>
    </source>
</evidence>
<evidence type="ECO:0000313" key="2">
    <source>
        <dbReference type="EMBL" id="GKU23656.1"/>
    </source>
</evidence>
<reference evidence="2" key="1">
    <citation type="journal article" date="2023" name="Int. J. Syst. Evol. Microbiol.">
        <title>&lt;i&gt;Clostridium folliculivorans&lt;/i&gt; sp. nov., isolated from soil samples of an organic paddy in Japan.</title>
        <authorList>
            <person name="Tazawa J."/>
            <person name="Kobayashi H."/>
            <person name="Tanizawa Y."/>
            <person name="Uchino A."/>
            <person name="Tanaka F."/>
            <person name="Urashima Y."/>
            <person name="Miura S."/>
            <person name="Sakamoto M."/>
            <person name="Ohkuma M."/>
            <person name="Tohno M."/>
        </authorList>
    </citation>
    <scope>NUCLEOTIDE SEQUENCE</scope>
    <source>
        <strain evidence="2">D1-1</strain>
    </source>
</reference>
<keyword evidence="1" id="KW-0472">Membrane</keyword>
<dbReference type="AlphaFoldDB" id="A0A9W6D992"/>
<keyword evidence="1" id="KW-0812">Transmembrane</keyword>
<organism evidence="2 3">
    <name type="scientific">Clostridium folliculivorans</name>
    <dbReference type="NCBI Taxonomy" id="2886038"/>
    <lineage>
        <taxon>Bacteria</taxon>
        <taxon>Bacillati</taxon>
        <taxon>Bacillota</taxon>
        <taxon>Clostridia</taxon>
        <taxon>Eubacteriales</taxon>
        <taxon>Clostridiaceae</taxon>
        <taxon>Clostridium</taxon>
    </lineage>
</organism>
<protein>
    <submittedName>
        <fullName evidence="2">Uncharacterized protein</fullName>
    </submittedName>
</protein>
<sequence length="460" mass="53674">MYNSNEKFKKAESPVSKLMKYSTLLEYTVALPILVFYLGFLFTSGLTLAFNSSDGPLNNFLSGYLGFTMFSKELYLLNGLNYLFSSLPSILIDMCIILLGLFIFKPFIRVLARIRFKLSKITRLKNFLACIKTSIVNIKIQPLKSVIRTIKDFKVEILKIFKFYGTSNYFFYKLYFSILACLLLHFTFIGVSNPLTYKVGTIFMTLYYSSYIFIIIFILYNIYTIRDSFVKATCLCIVLIIYVSFSTYMFGAFSFQTKLNKLNDKDGTMKKAIVHSQGVSTDYYYLDNNNDFFIGFTTAPNRLVNIPKDKIDFIEIYDAKKMEEYNAFDSSKKHDSLHLKSIDLISNYYDYRIKNKNPEKYISLFTDKYFSSNILSKDLLSKKWSIDDTYNRNNLSDFIGYDISEPQEEKDGTIKIYVMEYWKSYTNNVTFSIQSENNLQKISNLEFSIGSFKLTNRKKI</sequence>
<feature type="transmembrane region" description="Helical" evidence="1">
    <location>
        <begin position="169"/>
        <end position="190"/>
    </location>
</feature>
<dbReference type="EMBL" id="BQXY01000001">
    <property type="protein sequence ID" value="GKU23656.1"/>
    <property type="molecule type" value="Genomic_DNA"/>
</dbReference>
<dbReference type="Proteomes" id="UP001057868">
    <property type="component" value="Unassembled WGS sequence"/>
</dbReference>
<feature type="transmembrane region" description="Helical" evidence="1">
    <location>
        <begin position="82"/>
        <end position="104"/>
    </location>
</feature>
<evidence type="ECO:0000256" key="1">
    <source>
        <dbReference type="SAM" id="Phobius"/>
    </source>
</evidence>
<dbReference type="RefSeq" id="WP_261850715.1">
    <property type="nucleotide sequence ID" value="NZ_BQXY01000001.1"/>
</dbReference>
<gene>
    <name evidence="2" type="ORF">CFOLD11_04820</name>
</gene>